<keyword evidence="2" id="KW-1185">Reference proteome</keyword>
<protein>
    <submittedName>
        <fullName evidence="1">Tail assembly chaperone</fullName>
    </submittedName>
</protein>
<dbReference type="KEGG" id="vg:55003792"/>
<reference evidence="1 2" key="1">
    <citation type="submission" date="2018-08" db="EMBL/GenBank/DDBJ databases">
        <authorList>
            <person name="Pathak A."/>
            <person name="Staton O.A."/>
            <person name="Aldaher A.R."/>
            <person name="Baird K.M."/>
            <person name="Borah A."/>
            <person name="Haggard G.E."/>
            <person name="Meesala S."/>
            <person name="Nealy S.L."/>
            <person name="Ramdas R."/>
            <person name="Rocha M."/>
            <person name="Sristi D."/>
            <person name="Thukral S."/>
            <person name="Walls C.E."/>
            <person name="Waqas M."/>
            <person name="Williams M.R."/>
            <person name="Winters A.K."/>
            <person name="Sahawneh K.J."/>
            <person name="Monti D.L."/>
            <person name="Garlena R.A."/>
            <person name="Russell D.A."/>
            <person name="Pope W.H."/>
            <person name="Jacobs-Sera D."/>
            <person name="Hatfull G.F."/>
        </authorList>
    </citation>
    <scope>NUCLEOTIDE SEQUENCE [LARGE SCALE GENOMIC DNA]</scope>
</reference>
<accession>A0A385UH59</accession>
<sequence length="249" mass="27246">MLDLDQIVAQREEATGVADGRVPFGFTAKDGPKKGERLEFSFMDPVALPDDVADELEEVADSNTEVGLLLMGEEEYERFLDAGGSGALFGQVVNAYRESVTGYMEDGKPYSWKSLLAAHGGAEAAEAALEAHYGWDVMAGFWRGQVTLRKLRVLLTYLPQDAATRWHLTDDRPFTLADSTRWASQWALTRVAQALMGEKATGKDVYDGMPKFPWAEPEGGGGKKFGSLGDRSHGEVMAYLESMGVSPMH</sequence>
<proteinExistence type="predicted"/>
<evidence type="ECO:0000313" key="2">
    <source>
        <dbReference type="Proteomes" id="UP000280497"/>
    </source>
</evidence>
<dbReference type="GeneID" id="55003792"/>
<dbReference type="RefSeq" id="YP_009812722.1">
    <property type="nucleotide sequence ID" value="NC_048069.1"/>
</dbReference>
<dbReference type="EMBL" id="MH727560">
    <property type="protein sequence ID" value="AYB70496.1"/>
    <property type="molecule type" value="Genomic_DNA"/>
</dbReference>
<name>A0A385UH59_9CAUD</name>
<evidence type="ECO:0000313" key="1">
    <source>
        <dbReference type="EMBL" id="AYB70496.1"/>
    </source>
</evidence>
<organism evidence="1 2">
    <name type="scientific">Corynebacterium phage SamW</name>
    <dbReference type="NCBI Taxonomy" id="2301601"/>
    <lineage>
        <taxon>Viruses</taxon>
        <taxon>Duplodnaviria</taxon>
        <taxon>Heunggongvirae</taxon>
        <taxon>Uroviricota</taxon>
        <taxon>Caudoviricetes</taxon>
        <taxon>Samwavirus</taxon>
        <taxon>Samwavirus samW</taxon>
    </lineage>
</organism>
<gene>
    <name evidence="1" type="primary">14</name>
    <name evidence="1" type="ORF">SAMW_14</name>
</gene>
<dbReference type="Proteomes" id="UP000280497">
    <property type="component" value="Segment"/>
</dbReference>